<evidence type="ECO:0000313" key="2">
    <source>
        <dbReference type="Proteomes" id="UP000070427"/>
    </source>
</evidence>
<dbReference type="STRING" id="520764.AN618_12460"/>
<name>A0A140L9X2_9FIRM</name>
<keyword evidence="2" id="KW-1185">Reference proteome</keyword>
<dbReference type="AlphaFoldDB" id="A0A140L9X2"/>
<proteinExistence type="predicted"/>
<evidence type="ECO:0000313" key="1">
    <source>
        <dbReference type="EMBL" id="KXG77347.1"/>
    </source>
</evidence>
<organism evidence="1 2">
    <name type="scientific">Fervidicola ferrireducens</name>
    <dbReference type="NCBI Taxonomy" id="520764"/>
    <lineage>
        <taxon>Bacteria</taxon>
        <taxon>Bacillati</taxon>
        <taxon>Bacillota</taxon>
        <taxon>Clostridia</taxon>
        <taxon>Thermosediminibacterales</taxon>
        <taxon>Thermosediminibacteraceae</taxon>
        <taxon>Fervidicola</taxon>
    </lineage>
</organism>
<dbReference type="OrthoDB" id="9934045at2"/>
<sequence>MTAQTPYKTLPIPKDLYIPITYAIYEAIWNAIDKDDPKAKDMVEWYVETIGFSAYSLVEKLKEKGIEVKLPS</sequence>
<dbReference type="Proteomes" id="UP000070427">
    <property type="component" value="Unassembled WGS sequence"/>
</dbReference>
<gene>
    <name evidence="1" type="ORF">AN618_12460</name>
</gene>
<comment type="caution">
    <text evidence="1">The sequence shown here is derived from an EMBL/GenBank/DDBJ whole genome shotgun (WGS) entry which is preliminary data.</text>
</comment>
<dbReference type="EMBL" id="LOED01000012">
    <property type="protein sequence ID" value="KXG77347.1"/>
    <property type="molecule type" value="Genomic_DNA"/>
</dbReference>
<reference evidence="1 2" key="1">
    <citation type="submission" date="2015-12" db="EMBL/GenBank/DDBJ databases">
        <title>Draft genome sequnece of Fervidicola ferrireducens strain Y170.</title>
        <authorList>
            <person name="Patel B.K."/>
        </authorList>
    </citation>
    <scope>NUCLEOTIDE SEQUENCE [LARGE SCALE GENOMIC DNA]</scope>
    <source>
        <strain evidence="1 2">Y170</strain>
    </source>
</reference>
<protein>
    <submittedName>
        <fullName evidence="1">Uncharacterized protein</fullName>
    </submittedName>
</protein>
<accession>A0A140L9X2</accession>
<dbReference type="RefSeq" id="WP_066353210.1">
    <property type="nucleotide sequence ID" value="NZ_LOED01000012.1"/>
</dbReference>
<dbReference type="InParanoid" id="A0A140L9X2"/>